<keyword evidence="2" id="KW-1185">Reference proteome</keyword>
<protein>
    <submittedName>
        <fullName evidence="1">Uncharacterized protein</fullName>
    </submittedName>
</protein>
<reference evidence="1 2" key="1">
    <citation type="journal article" date="2022" name="Int. J. Syst. Evol. Microbiol.">
        <title>&lt;i&gt;Sideroxyarcus emersonii&lt;/i&gt; gen. nov. sp. nov., a neutrophilic, microaerobic iron- and thiosulfate-oxidizing bacterium isolated from iron-rich wetland sediment.</title>
        <authorList>
            <person name="Kato S."/>
            <person name="Itoh T."/>
            <person name="Iino T."/>
            <person name="Ohkuma M."/>
        </authorList>
    </citation>
    <scope>NUCLEOTIDE SEQUENCE [LARGE SCALE GENOMIC DNA]</scope>
    <source>
        <strain evidence="1 2">MIZ01</strain>
    </source>
</reference>
<name>A0AAN1XAQ8_9PROT</name>
<evidence type="ECO:0000313" key="2">
    <source>
        <dbReference type="Proteomes" id="UP001320326"/>
    </source>
</evidence>
<organism evidence="1 2">
    <name type="scientific">Sideroxyarcus emersonii</name>
    <dbReference type="NCBI Taxonomy" id="2764705"/>
    <lineage>
        <taxon>Bacteria</taxon>
        <taxon>Pseudomonadati</taxon>
        <taxon>Pseudomonadota</taxon>
        <taxon>Betaproteobacteria</taxon>
        <taxon>Nitrosomonadales</taxon>
        <taxon>Gallionellaceae</taxon>
        <taxon>Sideroxyarcus</taxon>
    </lineage>
</organism>
<accession>A0AAN1XAQ8</accession>
<gene>
    <name evidence="1" type="ORF">MIZ01_1742</name>
</gene>
<sequence length="40" mass="4504">MAPTEESGKLCLNPEAGLSRRPCNSHADTWIMKSFLDRKL</sequence>
<dbReference type="Proteomes" id="UP001320326">
    <property type="component" value="Chromosome"/>
</dbReference>
<dbReference type="EMBL" id="AP023423">
    <property type="protein sequence ID" value="BCK87945.1"/>
    <property type="molecule type" value="Genomic_DNA"/>
</dbReference>
<dbReference type="AlphaFoldDB" id="A0AAN1XAQ8"/>
<evidence type="ECO:0000313" key="1">
    <source>
        <dbReference type="EMBL" id="BCK87945.1"/>
    </source>
</evidence>
<proteinExistence type="predicted"/>
<dbReference type="KEGG" id="seme:MIZ01_1742"/>